<dbReference type="PROSITE" id="PS51202">
    <property type="entry name" value="RCK_C"/>
    <property type="match status" value="1"/>
</dbReference>
<dbReference type="SUPFAM" id="SSF116726">
    <property type="entry name" value="TrkA C-terminal domain-like"/>
    <property type="match status" value="1"/>
</dbReference>
<keyword evidence="2" id="KW-0812">Transmembrane</keyword>
<dbReference type="PROSITE" id="PS51201">
    <property type="entry name" value="RCK_N"/>
    <property type="match status" value="1"/>
</dbReference>
<evidence type="ECO:0000256" key="2">
    <source>
        <dbReference type="SAM" id="Phobius"/>
    </source>
</evidence>
<dbReference type="InterPro" id="IPR013099">
    <property type="entry name" value="K_chnl_dom"/>
</dbReference>
<gene>
    <name evidence="5" type="ORF">A45J_2470</name>
</gene>
<dbReference type="Gene3D" id="3.40.50.720">
    <property type="entry name" value="NAD(P)-binding Rossmann-like Domain"/>
    <property type="match status" value="1"/>
</dbReference>
<name>A0A5J4LAX0_9ZZZZ</name>
<dbReference type="GO" id="GO:0006813">
    <property type="term" value="P:potassium ion transport"/>
    <property type="evidence" value="ECO:0007669"/>
    <property type="project" value="InterPro"/>
</dbReference>
<dbReference type="Pfam" id="PF07885">
    <property type="entry name" value="Ion_trans_2"/>
    <property type="match status" value="1"/>
</dbReference>
<dbReference type="InterPro" id="IPR036291">
    <property type="entry name" value="NAD(P)-bd_dom_sf"/>
</dbReference>
<dbReference type="AlphaFoldDB" id="A0A5J4LAX0"/>
<dbReference type="SUPFAM" id="SSF51735">
    <property type="entry name" value="NAD(P)-binding Rossmann-fold domains"/>
    <property type="match status" value="1"/>
</dbReference>
<dbReference type="PANTHER" id="PTHR43833">
    <property type="entry name" value="POTASSIUM CHANNEL PROTEIN 2-RELATED-RELATED"/>
    <property type="match status" value="1"/>
</dbReference>
<evidence type="ECO:0000259" key="3">
    <source>
        <dbReference type="PROSITE" id="PS51201"/>
    </source>
</evidence>
<dbReference type="Pfam" id="PF02254">
    <property type="entry name" value="TrkA_N"/>
    <property type="match status" value="1"/>
</dbReference>
<dbReference type="PANTHER" id="PTHR43833:SF9">
    <property type="entry name" value="POTASSIUM CHANNEL PROTEIN YUGO-RELATED"/>
    <property type="match status" value="1"/>
</dbReference>
<dbReference type="Pfam" id="PF02080">
    <property type="entry name" value="TrkA_C"/>
    <property type="match status" value="1"/>
</dbReference>
<feature type="domain" description="RCK C-terminal" evidence="4">
    <location>
        <begin position="259"/>
        <end position="341"/>
    </location>
</feature>
<comment type="subcellular location">
    <subcellularLocation>
        <location evidence="1">Cell membrane</location>
        <topology evidence="1">Multi-pass membrane protein</topology>
    </subcellularLocation>
</comment>
<dbReference type="GO" id="GO:0008324">
    <property type="term" value="F:monoatomic cation transmembrane transporter activity"/>
    <property type="evidence" value="ECO:0007669"/>
    <property type="project" value="InterPro"/>
</dbReference>
<evidence type="ECO:0000313" key="5">
    <source>
        <dbReference type="EMBL" id="GER94706.1"/>
    </source>
</evidence>
<feature type="transmembrane region" description="Helical" evidence="2">
    <location>
        <begin position="40"/>
        <end position="60"/>
    </location>
</feature>
<dbReference type="SUPFAM" id="SSF81324">
    <property type="entry name" value="Voltage-gated potassium channels"/>
    <property type="match status" value="1"/>
</dbReference>
<feature type="transmembrane region" description="Helical" evidence="2">
    <location>
        <begin position="12"/>
        <end position="34"/>
    </location>
</feature>
<dbReference type="InterPro" id="IPR036721">
    <property type="entry name" value="RCK_C_sf"/>
</dbReference>
<dbReference type="Gene3D" id="3.30.70.1450">
    <property type="entry name" value="Regulator of K+ conductance, C-terminal domain"/>
    <property type="match status" value="1"/>
</dbReference>
<feature type="domain" description="RCK N-terminal" evidence="3">
    <location>
        <begin position="117"/>
        <end position="235"/>
    </location>
</feature>
<keyword evidence="2" id="KW-1133">Transmembrane helix</keyword>
<feature type="transmembrane region" description="Helical" evidence="2">
    <location>
        <begin position="72"/>
        <end position="96"/>
    </location>
</feature>
<protein>
    <submittedName>
        <fullName evidence="5">Potassium transporter TrkA</fullName>
    </submittedName>
</protein>
<reference evidence="5" key="1">
    <citation type="submission" date="2019-10" db="EMBL/GenBank/DDBJ databases">
        <title>Metagenomic sequencing of thiosulfate-disproportionating enrichment culture.</title>
        <authorList>
            <person name="Umezawa K."/>
            <person name="Kojima H."/>
            <person name="Fukui M."/>
        </authorList>
    </citation>
    <scope>NUCLEOTIDE SEQUENCE</scope>
    <source>
        <strain evidence="5">45J</strain>
    </source>
</reference>
<evidence type="ECO:0000259" key="4">
    <source>
        <dbReference type="PROSITE" id="PS51202"/>
    </source>
</evidence>
<accession>A0A5J4LAX0</accession>
<dbReference type="InterPro" id="IPR050721">
    <property type="entry name" value="Trk_Ktr_HKT_K-transport"/>
</dbReference>
<dbReference type="Gene3D" id="1.10.287.70">
    <property type="match status" value="1"/>
</dbReference>
<evidence type="ECO:0000256" key="1">
    <source>
        <dbReference type="ARBA" id="ARBA00004651"/>
    </source>
</evidence>
<proteinExistence type="predicted"/>
<sequence>MSDNISSQIYRRFIWAGLSLLLVLVIGTMGYWFIGKGQYALIDCLYMTVITIATIGYGEIIDMSGNSGGRVFTMFIALFGIGTLTYILSNFTAFVVEGELNETFRRRKMEKVIKKFKDHYIVCGIEGVGFHIVNELSETKRPHVIVDIDRKKIEKILEIFHEKVYIEGDATDSDTLLKAGIMEAKGLFAVSGDDNQNLVISLTAKQLNPNIRVVARCHDLKNMEKMKKAGADAVVSPTFIGGLRMASEMVRPTVVSFLDIMLRDKEKNLRVEEIPVPESIIGKTIANLQLDKYPNVLLLAVRTKDNWIFNPPEDYLIKPENVLIFMSTPQERQELERIFSTT</sequence>
<keyword evidence="2" id="KW-0472">Membrane</keyword>
<organism evidence="5">
    <name type="scientific">hot springs metagenome</name>
    <dbReference type="NCBI Taxonomy" id="433727"/>
    <lineage>
        <taxon>unclassified sequences</taxon>
        <taxon>metagenomes</taxon>
        <taxon>ecological metagenomes</taxon>
    </lineage>
</organism>
<dbReference type="InterPro" id="IPR006037">
    <property type="entry name" value="RCK_C"/>
</dbReference>
<dbReference type="InterPro" id="IPR003148">
    <property type="entry name" value="RCK_N"/>
</dbReference>
<comment type="caution">
    <text evidence="5">The sequence shown here is derived from an EMBL/GenBank/DDBJ whole genome shotgun (WGS) entry which is preliminary data.</text>
</comment>
<dbReference type="EMBL" id="BLAB01000001">
    <property type="protein sequence ID" value="GER94706.1"/>
    <property type="molecule type" value="Genomic_DNA"/>
</dbReference>
<dbReference type="GO" id="GO:0005886">
    <property type="term" value="C:plasma membrane"/>
    <property type="evidence" value="ECO:0007669"/>
    <property type="project" value="UniProtKB-SubCell"/>
</dbReference>